<evidence type="ECO:0000313" key="2">
    <source>
        <dbReference type="Proteomes" id="UP000509569"/>
    </source>
</evidence>
<dbReference type="RefSeq" id="YP_010051094.1">
    <property type="nucleotide sequence ID" value="NC_054438.1"/>
</dbReference>
<dbReference type="Proteomes" id="UP000509569">
    <property type="component" value="Segment"/>
</dbReference>
<dbReference type="EMBL" id="MT553344">
    <property type="protein sequence ID" value="QKO02926.1"/>
    <property type="molecule type" value="Genomic_DNA"/>
</dbReference>
<gene>
    <name evidence="1" type="primary">5</name>
    <name evidence="1" type="ORF">SEA_TZGORDON_5</name>
</gene>
<name>A0A6N0A547_9CAUD</name>
<accession>A0A6N0A547</accession>
<sequence>MFMNMDKLAARHAHRFDSLPSLAARGTCVHFPLYVNGEQVGKLSASRTSPKRWTVHVDDAQDAADVWFLHVDVATLSNPDNPFEVLAGAMDAYMECLRDRKLAK</sequence>
<organism evidence="1 2">
    <name type="scientific">Gordonia phage TZGordon</name>
    <dbReference type="NCBI Taxonomy" id="2744004"/>
    <lineage>
        <taxon>Viruses</taxon>
        <taxon>Duplodnaviria</taxon>
        <taxon>Heunggongvirae</taxon>
        <taxon>Uroviricota</taxon>
        <taxon>Caudoviricetes</taxon>
        <taxon>Ruthgordonvirinae</taxon>
        <taxon>Vendettavirus</taxon>
        <taxon>Vendettavirus tzgordon</taxon>
    </lineage>
</organism>
<dbReference type="KEGG" id="vg:63911836"/>
<evidence type="ECO:0000313" key="1">
    <source>
        <dbReference type="EMBL" id="QKO02926.1"/>
    </source>
</evidence>
<keyword evidence="2" id="KW-1185">Reference proteome</keyword>
<dbReference type="GeneID" id="63911836"/>
<reference evidence="1 2" key="1">
    <citation type="submission" date="2020-06" db="EMBL/GenBank/DDBJ databases">
        <authorList>
            <person name="Moran J."/>
            <person name="Kenna M."/>
            <person name="Ware V."/>
            <person name="Garlena R.A."/>
            <person name="Russell D.A."/>
            <person name="Pope W.H."/>
            <person name="Jacobs-Sera D."/>
            <person name="Hatfull G.F."/>
        </authorList>
    </citation>
    <scope>NUCLEOTIDE SEQUENCE [LARGE SCALE GENOMIC DNA]</scope>
</reference>
<proteinExistence type="predicted"/>
<protein>
    <submittedName>
        <fullName evidence="1">Uncharacterized protein</fullName>
    </submittedName>
</protein>